<name>A0ACC6QV61_9ACTN</name>
<sequence length="154" mass="16417">MDGDAAWAEPGPVRHLEAPTALLRQQPITMSDLTGSFTLTGPPNTTRTLTGAVTMNVRTPDPDGYTVSVRANTSVMTPISAANPDRIPVGNLAVRKTGTTAYAPLSSSSSVTVHSQTTRSNPHGDNLSNDYRVTIPFVRSGTYRVTLTYIATTR</sequence>
<gene>
    <name evidence="1" type="ORF">WKI58_37910</name>
</gene>
<reference evidence="1" key="1">
    <citation type="submission" date="2024-03" db="EMBL/GenBank/DDBJ databases">
        <title>Novel Streptomyces species of biotechnological and ecological value are a feature of Machair soil.</title>
        <authorList>
            <person name="Prole J.R."/>
            <person name="Goodfellow M."/>
            <person name="Allenby N."/>
            <person name="Ward A.C."/>
        </authorList>
    </citation>
    <scope>NUCLEOTIDE SEQUENCE</scope>
    <source>
        <strain evidence="1">MS1.AVA.4</strain>
    </source>
</reference>
<keyword evidence="2" id="KW-1185">Reference proteome</keyword>
<evidence type="ECO:0000313" key="1">
    <source>
        <dbReference type="EMBL" id="MEJ8662182.1"/>
    </source>
</evidence>
<protein>
    <submittedName>
        <fullName evidence="1">Uncharacterized protein</fullName>
    </submittedName>
</protein>
<dbReference type="EMBL" id="JBBKAI010000002">
    <property type="protein sequence ID" value="MEJ8662182.1"/>
    <property type="molecule type" value="Genomic_DNA"/>
</dbReference>
<organism evidence="1 2">
    <name type="scientific">Streptomyces pratisoli</name>
    <dbReference type="NCBI Taxonomy" id="3139917"/>
    <lineage>
        <taxon>Bacteria</taxon>
        <taxon>Bacillati</taxon>
        <taxon>Actinomycetota</taxon>
        <taxon>Actinomycetes</taxon>
        <taxon>Kitasatosporales</taxon>
        <taxon>Streptomycetaceae</taxon>
        <taxon>Streptomyces</taxon>
    </lineage>
</organism>
<proteinExistence type="predicted"/>
<accession>A0ACC6QV61</accession>
<dbReference type="Proteomes" id="UP001375539">
    <property type="component" value="Unassembled WGS sequence"/>
</dbReference>
<comment type="caution">
    <text evidence="1">The sequence shown here is derived from an EMBL/GenBank/DDBJ whole genome shotgun (WGS) entry which is preliminary data.</text>
</comment>
<evidence type="ECO:0000313" key="2">
    <source>
        <dbReference type="Proteomes" id="UP001375539"/>
    </source>
</evidence>